<dbReference type="STRING" id="4540.A0A3L6RVN0"/>
<dbReference type="Gene3D" id="3.10.110.10">
    <property type="entry name" value="Ubiquitin Conjugating Enzyme"/>
    <property type="match status" value="1"/>
</dbReference>
<dbReference type="Pfam" id="PF00179">
    <property type="entry name" value="UQ_con"/>
    <property type="match status" value="1"/>
</dbReference>
<feature type="domain" description="UBC core" evidence="1">
    <location>
        <begin position="5"/>
        <end position="154"/>
    </location>
</feature>
<name>A0A3L6RVN0_PANMI</name>
<dbReference type="OrthoDB" id="677416at2759"/>
<dbReference type="Proteomes" id="UP000275267">
    <property type="component" value="Unassembled WGS sequence"/>
</dbReference>
<dbReference type="SUPFAM" id="SSF54495">
    <property type="entry name" value="UBC-like"/>
    <property type="match status" value="1"/>
</dbReference>
<keyword evidence="3" id="KW-1185">Reference proteome</keyword>
<dbReference type="PROSITE" id="PS50127">
    <property type="entry name" value="UBC_2"/>
    <property type="match status" value="1"/>
</dbReference>
<comment type="caution">
    <text evidence="2">The sequence shown here is derived from an EMBL/GenBank/DDBJ whole genome shotgun (WGS) entry which is preliminary data.</text>
</comment>
<evidence type="ECO:0000313" key="3">
    <source>
        <dbReference type="Proteomes" id="UP000275267"/>
    </source>
</evidence>
<dbReference type="AlphaFoldDB" id="A0A3L6RVN0"/>
<evidence type="ECO:0000313" key="2">
    <source>
        <dbReference type="EMBL" id="RLN09047.1"/>
    </source>
</evidence>
<accession>A0A3L6RVN0</accession>
<dbReference type="InterPro" id="IPR016135">
    <property type="entry name" value="UBQ-conjugating_enzyme/RWD"/>
</dbReference>
<dbReference type="InterPro" id="IPR000608">
    <property type="entry name" value="UBC"/>
</dbReference>
<dbReference type="PANTHER" id="PTHR24068">
    <property type="entry name" value="UBIQUITIN-CONJUGATING ENZYME E2"/>
    <property type="match status" value="1"/>
</dbReference>
<proteinExistence type="predicted"/>
<dbReference type="SMART" id="SM00212">
    <property type="entry name" value="UBCc"/>
    <property type="match status" value="1"/>
</dbReference>
<sequence>MGLELHRGRILRKLRVIWLDPPAFCRPGASPVTDLLHWEVVIDGPDGSPYAGGTFPVDVDFVGNYPLEPPKITFKTKVYHPNINAEGEITLDILRYENWSPAMTVHKLLLLVVSVLRDPMLDDHPTNDEANDVYESDLELYEQMATAWTWEYSSKPIFSHYPSVEKGERRLDREIPLLGVLPRRPKSGCAATRWRRGGAARRKRRRPRRRLHVMTGGSRCPAWRGTGRWRFFRDGPSRYRFQPLGGEFRQPYSLCQTTVPGTLVFRRSWVTKKTF</sequence>
<gene>
    <name evidence="2" type="ORF">C2845_PM11G28110</name>
</gene>
<organism evidence="2 3">
    <name type="scientific">Panicum miliaceum</name>
    <name type="common">Proso millet</name>
    <name type="synonym">Broomcorn millet</name>
    <dbReference type="NCBI Taxonomy" id="4540"/>
    <lineage>
        <taxon>Eukaryota</taxon>
        <taxon>Viridiplantae</taxon>
        <taxon>Streptophyta</taxon>
        <taxon>Embryophyta</taxon>
        <taxon>Tracheophyta</taxon>
        <taxon>Spermatophyta</taxon>
        <taxon>Magnoliopsida</taxon>
        <taxon>Liliopsida</taxon>
        <taxon>Poales</taxon>
        <taxon>Poaceae</taxon>
        <taxon>PACMAD clade</taxon>
        <taxon>Panicoideae</taxon>
        <taxon>Panicodae</taxon>
        <taxon>Paniceae</taxon>
        <taxon>Panicinae</taxon>
        <taxon>Panicum</taxon>
        <taxon>Panicum sect. Panicum</taxon>
    </lineage>
</organism>
<reference evidence="3" key="1">
    <citation type="journal article" date="2019" name="Nat. Commun.">
        <title>The genome of broomcorn millet.</title>
        <authorList>
            <person name="Zou C."/>
            <person name="Miki D."/>
            <person name="Li D."/>
            <person name="Tang Q."/>
            <person name="Xiao L."/>
            <person name="Rajput S."/>
            <person name="Deng P."/>
            <person name="Jia W."/>
            <person name="Huang R."/>
            <person name="Zhang M."/>
            <person name="Sun Y."/>
            <person name="Hu J."/>
            <person name="Fu X."/>
            <person name="Schnable P.S."/>
            <person name="Li F."/>
            <person name="Zhang H."/>
            <person name="Feng B."/>
            <person name="Zhu X."/>
            <person name="Liu R."/>
            <person name="Schnable J.C."/>
            <person name="Zhu J.-K."/>
            <person name="Zhang H."/>
        </authorList>
    </citation>
    <scope>NUCLEOTIDE SEQUENCE [LARGE SCALE GENOMIC DNA]</scope>
</reference>
<protein>
    <submittedName>
        <fullName evidence="2">Ubiquitin-conjugating enzyme E2 11</fullName>
    </submittedName>
</protein>
<evidence type="ECO:0000259" key="1">
    <source>
        <dbReference type="PROSITE" id="PS50127"/>
    </source>
</evidence>
<dbReference type="EMBL" id="PQIB02000007">
    <property type="protein sequence ID" value="RLN09047.1"/>
    <property type="molecule type" value="Genomic_DNA"/>
</dbReference>